<keyword evidence="2" id="KW-1185">Reference proteome</keyword>
<reference evidence="1" key="1">
    <citation type="submission" date="2021-06" db="EMBL/GenBank/DDBJ databases">
        <authorList>
            <person name="Kallberg Y."/>
            <person name="Tangrot J."/>
            <person name="Rosling A."/>
        </authorList>
    </citation>
    <scope>NUCLEOTIDE SEQUENCE</scope>
    <source>
        <strain evidence="1">CL356</strain>
    </source>
</reference>
<proteinExistence type="predicted"/>
<comment type="caution">
    <text evidence="1">The sequence shown here is derived from an EMBL/GenBank/DDBJ whole genome shotgun (WGS) entry which is preliminary data.</text>
</comment>
<gene>
    <name evidence="1" type="ORF">ACOLOM_LOCUS8198</name>
</gene>
<organism evidence="1 2">
    <name type="scientific">Acaulospora colombiana</name>
    <dbReference type="NCBI Taxonomy" id="27376"/>
    <lineage>
        <taxon>Eukaryota</taxon>
        <taxon>Fungi</taxon>
        <taxon>Fungi incertae sedis</taxon>
        <taxon>Mucoromycota</taxon>
        <taxon>Glomeromycotina</taxon>
        <taxon>Glomeromycetes</taxon>
        <taxon>Diversisporales</taxon>
        <taxon>Acaulosporaceae</taxon>
        <taxon>Acaulospora</taxon>
    </lineage>
</organism>
<accession>A0ACA9NDH7</accession>
<evidence type="ECO:0000313" key="1">
    <source>
        <dbReference type="EMBL" id="CAG8649269.1"/>
    </source>
</evidence>
<dbReference type="Proteomes" id="UP000789525">
    <property type="component" value="Unassembled WGS sequence"/>
</dbReference>
<protein>
    <submittedName>
        <fullName evidence="1">5143_t:CDS:1</fullName>
    </submittedName>
</protein>
<dbReference type="EMBL" id="CAJVPT010020588">
    <property type="protein sequence ID" value="CAG8649269.1"/>
    <property type="molecule type" value="Genomic_DNA"/>
</dbReference>
<evidence type="ECO:0000313" key="2">
    <source>
        <dbReference type="Proteomes" id="UP000789525"/>
    </source>
</evidence>
<name>A0ACA9NDH7_9GLOM</name>
<sequence>MSTSNMKGIEIIYPSVKRLSIVTARLRALCSTVTLFPTRHQSSKTRKSLTGTGASRLLMRWQDGVRRLNRNANGFANDASYTGILFQTQATLLTLEKGIRDKIEWVTALLCATCSPPLPRFVVRKEEKNMFSTINSLVRLTLGLSILSAQNTIHLLKNLYWTLYTQIWDTNLHIANIFAPELNPNRVIPQGKPGANGDWSRFTYLPPTENDSRSPCPALNALCNVGILPRDGRNIKFTDFAKILNETYNLSPSLCMSILMSIARLFGKDGVYLTHVSMLQYFTDSVDLELFNTHNVIEHDASLIRHDAIIQPDQGRPAVDLVNMLLRFATGAAVVNKQRVRILTPADIAAFTRQRRADCKAHNPQYTLKFIHKFFSANNSAIMYDTFGGRVDDLKIWLHAARVELEDPSSEYYYDLRRRNGKLMNSYRLDCALG</sequence>